<dbReference type="GO" id="GO:0003735">
    <property type="term" value="F:structural constituent of ribosome"/>
    <property type="evidence" value="ECO:0000318"/>
    <property type="project" value="GO_Central"/>
</dbReference>
<gene>
    <name evidence="5" type="ORF">CHLRE_01g053600v5</name>
</gene>
<dbReference type="SUPFAM" id="SSF110324">
    <property type="entry name" value="Ribosomal L27 protein-like"/>
    <property type="match status" value="1"/>
</dbReference>
<dbReference type="PaxDb" id="3055-EDP09539"/>
<comment type="similarity">
    <text evidence="1">Belongs to the bacterial ribosomal protein bL27 family.</text>
</comment>
<dbReference type="GO" id="GO:0005840">
    <property type="term" value="C:ribosome"/>
    <property type="evidence" value="ECO:0007669"/>
    <property type="project" value="UniProtKB-KW"/>
</dbReference>
<dbReference type="GO" id="GO:1990904">
    <property type="term" value="C:ribonucleoprotein complex"/>
    <property type="evidence" value="ECO:0007669"/>
    <property type="project" value="UniProtKB-KW"/>
</dbReference>
<dbReference type="InterPro" id="IPR018261">
    <property type="entry name" value="Ribosomal_bL27_CS"/>
</dbReference>
<dbReference type="PDB" id="7PKT">
    <property type="method" value="EM"/>
    <property type="resolution" value="3.00 A"/>
    <property type="chains" value="u=1-167"/>
</dbReference>
<dbReference type="GO" id="GO:0006412">
    <property type="term" value="P:translation"/>
    <property type="evidence" value="ECO:0007669"/>
    <property type="project" value="InterPro"/>
</dbReference>
<evidence type="ECO:0000313" key="6">
    <source>
        <dbReference type="Proteomes" id="UP000006906"/>
    </source>
</evidence>
<dbReference type="PANTHER" id="PTHR15893">
    <property type="entry name" value="RIBOSOMAL PROTEIN L27"/>
    <property type="match status" value="1"/>
</dbReference>
<dbReference type="EMBL" id="CM008962">
    <property type="protein sequence ID" value="PNW88991.1"/>
    <property type="molecule type" value="Genomic_DNA"/>
</dbReference>
<dbReference type="OrthoDB" id="1867012at2759"/>
<reference evidence="5 6" key="1">
    <citation type="journal article" date="2007" name="Science">
        <title>The Chlamydomonas genome reveals the evolution of key animal and plant functions.</title>
        <authorList>
            <person name="Merchant S.S."/>
            <person name="Prochnik S.E."/>
            <person name="Vallon O."/>
            <person name="Harris E.H."/>
            <person name="Karpowicz S.J."/>
            <person name="Witman G.B."/>
            <person name="Terry A."/>
            <person name="Salamov A."/>
            <person name="Fritz-Laylin L.K."/>
            <person name="Marechal-Drouard L."/>
            <person name="Marshall W.F."/>
            <person name="Qu L.H."/>
            <person name="Nelson D.R."/>
            <person name="Sanderfoot A.A."/>
            <person name="Spalding M.H."/>
            <person name="Kapitonov V.V."/>
            <person name="Ren Q."/>
            <person name="Ferris P."/>
            <person name="Lindquist E."/>
            <person name="Shapiro H."/>
            <person name="Lucas S.M."/>
            <person name="Grimwood J."/>
            <person name="Schmutz J."/>
            <person name="Cardol P."/>
            <person name="Cerutti H."/>
            <person name="Chanfreau G."/>
            <person name="Chen C.L."/>
            <person name="Cognat V."/>
            <person name="Croft M.T."/>
            <person name="Dent R."/>
            <person name="Dutcher S."/>
            <person name="Fernandez E."/>
            <person name="Fukuzawa H."/>
            <person name="Gonzalez-Ballester D."/>
            <person name="Gonzalez-Halphen D."/>
            <person name="Hallmann A."/>
            <person name="Hanikenne M."/>
            <person name="Hippler M."/>
            <person name="Inwood W."/>
            <person name="Jabbari K."/>
            <person name="Kalanon M."/>
            <person name="Kuras R."/>
            <person name="Lefebvre P.A."/>
            <person name="Lemaire S.D."/>
            <person name="Lobanov A.V."/>
            <person name="Lohr M."/>
            <person name="Manuell A."/>
            <person name="Meier I."/>
            <person name="Mets L."/>
            <person name="Mittag M."/>
            <person name="Mittelmeier T."/>
            <person name="Moroney J.V."/>
            <person name="Moseley J."/>
            <person name="Napoli C."/>
            <person name="Nedelcu A.M."/>
            <person name="Niyogi K."/>
            <person name="Novoselov S.V."/>
            <person name="Paulsen I.T."/>
            <person name="Pazour G."/>
            <person name="Purton S."/>
            <person name="Ral J.P."/>
            <person name="Riano-Pachon D.M."/>
            <person name="Riekhof W."/>
            <person name="Rymarquis L."/>
            <person name="Schroda M."/>
            <person name="Stern D."/>
            <person name="Umen J."/>
            <person name="Willows R."/>
            <person name="Wilson N."/>
            <person name="Zimmer S.L."/>
            <person name="Allmer J."/>
            <person name="Balk J."/>
            <person name="Bisova K."/>
            <person name="Chen C.J."/>
            <person name="Elias M."/>
            <person name="Gendler K."/>
            <person name="Hauser C."/>
            <person name="Lamb M.R."/>
            <person name="Ledford H."/>
            <person name="Long J.C."/>
            <person name="Minagawa J."/>
            <person name="Page M.D."/>
            <person name="Pan J."/>
            <person name="Pootakham W."/>
            <person name="Roje S."/>
            <person name="Rose A."/>
            <person name="Stahlberg E."/>
            <person name="Terauchi A.M."/>
            <person name="Yang P."/>
            <person name="Ball S."/>
            <person name="Bowler C."/>
            <person name="Dieckmann C.L."/>
            <person name="Gladyshev V.N."/>
            <person name="Green P."/>
            <person name="Jorgensen R."/>
            <person name="Mayfield S."/>
            <person name="Mueller-Roeber B."/>
            <person name="Rajamani S."/>
            <person name="Sayre R.T."/>
            <person name="Brokstein P."/>
            <person name="Dubchak I."/>
            <person name="Goodstein D."/>
            <person name="Hornick L."/>
            <person name="Huang Y.W."/>
            <person name="Jhaveri J."/>
            <person name="Luo Y."/>
            <person name="Martinez D."/>
            <person name="Ngau W.C."/>
            <person name="Otillar B."/>
            <person name="Poliakov A."/>
            <person name="Porter A."/>
            <person name="Szajkowski L."/>
            <person name="Werner G."/>
            <person name="Zhou K."/>
            <person name="Grigoriev I.V."/>
            <person name="Rokhsar D.S."/>
            <person name="Grossman A.R."/>
        </authorList>
    </citation>
    <scope>NUCLEOTIDE SEQUENCE [LARGE SCALE GENOMIC DNA]</scope>
    <source>
        <strain evidence="6">CC-503</strain>
    </source>
</reference>
<name>A0A2K3E880_CHLRE</name>
<evidence type="ECO:0000313" key="5">
    <source>
        <dbReference type="EMBL" id="PNW88991.1"/>
    </source>
</evidence>
<accession>A0A2K3E880</accession>
<dbReference type="RefSeq" id="XP_042928924.1">
    <property type="nucleotide sequence ID" value="XM_043059010.1"/>
</dbReference>
<feature type="compositionally biased region" description="Low complexity" evidence="4">
    <location>
        <begin position="142"/>
        <end position="160"/>
    </location>
</feature>
<organism evidence="5 6">
    <name type="scientific">Chlamydomonas reinhardtii</name>
    <name type="common">Chlamydomonas smithii</name>
    <dbReference type="NCBI Taxonomy" id="3055"/>
    <lineage>
        <taxon>Eukaryota</taxon>
        <taxon>Viridiplantae</taxon>
        <taxon>Chlorophyta</taxon>
        <taxon>core chlorophytes</taxon>
        <taxon>Chlorophyceae</taxon>
        <taxon>CS clade</taxon>
        <taxon>Chlamydomonadales</taxon>
        <taxon>Chlamydomonadaceae</taxon>
        <taxon>Chlamydomonas</taxon>
    </lineage>
</organism>
<dbReference type="GeneID" id="66052181"/>
<feature type="region of interest" description="Disordered" evidence="4">
    <location>
        <begin position="142"/>
        <end position="167"/>
    </location>
</feature>
<dbReference type="Proteomes" id="UP000006906">
    <property type="component" value="Chromosome 1"/>
</dbReference>
<sequence>MKLTAGELAFPGMIILRQRGTKFHPGANVGIGRDHTIFATGVGKVRVDTQPGPRGERRVVSVEPLPEALAAASSPATPGAAADADSALRLRQVEAELVKRRAEVKRAMLQGRTPLEPALYFPLPRTADGQLSWLERSVAKAPAVTPSAAAGKDAVPAKPKAAAKKAS</sequence>
<evidence type="ECO:0000256" key="4">
    <source>
        <dbReference type="SAM" id="MobiDB-lite"/>
    </source>
</evidence>
<dbReference type="SMR" id="A0A2K3E880"/>
<dbReference type="EMDB" id="EMD-13480"/>
<dbReference type="PRINTS" id="PR00063">
    <property type="entry name" value="RIBOSOMALL27"/>
</dbReference>
<evidence type="ECO:0000256" key="2">
    <source>
        <dbReference type="ARBA" id="ARBA00022980"/>
    </source>
</evidence>
<reference evidence="7" key="2">
    <citation type="journal article" date="2021" name="Nat. Commun.">
        <title>How to build a ribosome from RNA fragments in Chlamydomonas mitochondria.</title>
        <authorList>
            <person name="Waltz F."/>
            <person name="Salinas-Giege T."/>
            <person name="Englmeier R."/>
            <person name="Meichel H."/>
            <person name="Soufari H."/>
            <person name="Kuhn L."/>
            <person name="Pfeffer S."/>
            <person name="Forster F."/>
            <person name="Engel B.D."/>
            <person name="Giege P."/>
            <person name="Drouard L."/>
            <person name="Hashem Y."/>
        </authorList>
    </citation>
    <scope>STRUCTURE BY ELECTRON MICROSCOPY (3.00 ANGSTROMS)</scope>
</reference>
<dbReference type="InterPro" id="IPR001684">
    <property type="entry name" value="Ribosomal_bL27"/>
</dbReference>
<keyword evidence="6" id="KW-1185">Reference proteome</keyword>
<proteinExistence type="evidence at protein level"/>
<dbReference type="Pfam" id="PF01016">
    <property type="entry name" value="Ribosomal_L27"/>
    <property type="match status" value="1"/>
</dbReference>
<evidence type="ECO:0007829" key="7">
    <source>
        <dbReference type="PDB" id="7PKT"/>
    </source>
</evidence>
<protein>
    <recommendedName>
        <fullName evidence="8">Ribosomal protein L27</fullName>
    </recommendedName>
</protein>
<dbReference type="STRING" id="3055.A0A2K3E880"/>
<evidence type="ECO:0000256" key="1">
    <source>
        <dbReference type="ARBA" id="ARBA00010797"/>
    </source>
</evidence>
<keyword evidence="2" id="KW-0689">Ribosomal protein</keyword>
<dbReference type="ExpressionAtlas" id="A0A2K3E880">
    <property type="expression patterns" value="baseline and differential"/>
</dbReference>
<dbReference type="PANTHER" id="PTHR15893:SF0">
    <property type="entry name" value="LARGE RIBOSOMAL SUBUNIT PROTEIN BL27M"/>
    <property type="match status" value="1"/>
</dbReference>
<dbReference type="Gene3D" id="2.40.50.100">
    <property type="match status" value="1"/>
</dbReference>
<keyword evidence="7" id="KW-0002">3D-structure</keyword>
<keyword evidence="3" id="KW-0687">Ribonucleoprotein</keyword>
<evidence type="ECO:0000256" key="3">
    <source>
        <dbReference type="ARBA" id="ARBA00023274"/>
    </source>
</evidence>
<dbReference type="PROSITE" id="PS00831">
    <property type="entry name" value="RIBOSOMAL_L27"/>
    <property type="match status" value="1"/>
</dbReference>
<dbReference type="AlphaFoldDB" id="A0A2K3E880"/>
<evidence type="ECO:0008006" key="8">
    <source>
        <dbReference type="Google" id="ProtNLM"/>
    </source>
</evidence>
<dbReference type="KEGG" id="cre:CHLRE_01g053600v5"/>
<dbReference type="Gramene" id="PNW88991">
    <property type="protein sequence ID" value="PNW88991"/>
    <property type="gene ID" value="CHLRE_01g053600v5"/>
</dbReference>
<dbReference type="InParanoid" id="A0A2K3E880"/>